<feature type="active site" evidence="5">
    <location>
        <position position="258"/>
    </location>
</feature>
<comment type="similarity">
    <text evidence="1 6">Belongs to the aldehyde dehydrogenase family.</text>
</comment>
<dbReference type="Gene3D" id="3.40.309.10">
    <property type="entry name" value="Aldehyde Dehydrogenase, Chain A, domain 2"/>
    <property type="match status" value="1"/>
</dbReference>
<keyword evidence="2 6" id="KW-0560">Oxidoreductase</keyword>
<evidence type="ECO:0000256" key="4">
    <source>
        <dbReference type="ARBA" id="ARBA00049194"/>
    </source>
</evidence>
<dbReference type="Pfam" id="PF00171">
    <property type="entry name" value="Aldedh"/>
    <property type="match status" value="1"/>
</dbReference>
<dbReference type="EMBL" id="AOEX01000075">
    <property type="protein sequence ID" value="EME57378.1"/>
    <property type="molecule type" value="Genomic_DNA"/>
</dbReference>
<dbReference type="PATRIC" id="fig|1278076.4.peg.4337"/>
<name>M2Z919_9NOCA</name>
<comment type="caution">
    <text evidence="8">The sequence shown here is derived from an EMBL/GenBank/DDBJ whole genome shotgun (WGS) entry which is preliminary data.</text>
</comment>
<evidence type="ECO:0000256" key="6">
    <source>
        <dbReference type="RuleBase" id="RU003345"/>
    </source>
</evidence>
<dbReference type="FunFam" id="3.40.309.10:FF:000009">
    <property type="entry name" value="Aldehyde dehydrogenase A"/>
    <property type="match status" value="1"/>
</dbReference>
<dbReference type="GO" id="GO:0004029">
    <property type="term" value="F:aldehyde dehydrogenase (NAD+) activity"/>
    <property type="evidence" value="ECO:0007669"/>
    <property type="project" value="UniProtKB-EC"/>
</dbReference>
<evidence type="ECO:0000256" key="3">
    <source>
        <dbReference type="ARBA" id="ARBA00024226"/>
    </source>
</evidence>
<organism evidence="8 9">
    <name type="scientific">Rhodococcus ruber BKS 20-38</name>
    <dbReference type="NCBI Taxonomy" id="1278076"/>
    <lineage>
        <taxon>Bacteria</taxon>
        <taxon>Bacillati</taxon>
        <taxon>Actinomycetota</taxon>
        <taxon>Actinomycetes</taxon>
        <taxon>Mycobacteriales</taxon>
        <taxon>Nocardiaceae</taxon>
        <taxon>Rhodococcus</taxon>
    </lineage>
</organism>
<evidence type="ECO:0000313" key="8">
    <source>
        <dbReference type="EMBL" id="EME57378.1"/>
    </source>
</evidence>
<evidence type="ECO:0000259" key="7">
    <source>
        <dbReference type="Pfam" id="PF00171"/>
    </source>
</evidence>
<dbReference type="PANTHER" id="PTHR42804:SF1">
    <property type="entry name" value="ALDEHYDE DEHYDROGENASE-RELATED"/>
    <property type="match status" value="1"/>
</dbReference>
<dbReference type="InterPro" id="IPR016160">
    <property type="entry name" value="Ald_DH_CS_CYS"/>
</dbReference>
<dbReference type="Proteomes" id="UP000011731">
    <property type="component" value="Unassembled WGS sequence"/>
</dbReference>
<keyword evidence="9" id="KW-1185">Reference proteome</keyword>
<dbReference type="InterPro" id="IPR029510">
    <property type="entry name" value="Ald_DH_CS_GLU"/>
</dbReference>
<dbReference type="InterPro" id="IPR015590">
    <property type="entry name" value="Aldehyde_DH_dom"/>
</dbReference>
<reference evidence="8 9" key="1">
    <citation type="journal article" date="2013" name="Genome Announc.">
        <title>Draft Genome Sequence of Rhodococcus ruber Strain BKS 20-38.</title>
        <authorList>
            <person name="Bala M."/>
            <person name="Kumar S."/>
            <person name="Raghava G.P."/>
            <person name="Mayilraj S."/>
        </authorList>
    </citation>
    <scope>NUCLEOTIDE SEQUENCE [LARGE SCALE GENOMIC DNA]</scope>
    <source>
        <strain evidence="8 9">BKS 20-38</strain>
    </source>
</reference>
<dbReference type="Gene3D" id="3.40.605.10">
    <property type="entry name" value="Aldehyde Dehydrogenase, Chain A, domain 1"/>
    <property type="match status" value="1"/>
</dbReference>
<dbReference type="PROSITE" id="PS00070">
    <property type="entry name" value="ALDEHYDE_DEHYDR_CYS"/>
    <property type="match status" value="1"/>
</dbReference>
<sequence>MATAPDAPGLDRQEFYIGGEWVASRGSDSLQVIEAATSEPFAVAALGGESDVEAAIQAAHAARESGVWASTPAAERSEVLHRFAEALETRAEATSTLASREVGMPIVLSRAFNGQAPAQLLRQYADLAVKTEFEEIRPSAMGSTIVRKEPVGVVGVITPWNYPQAKAMISIAPALAAGCSVVLKHSPDAALDSYVIAEAAEEAGLPPGVLNVVLADRGPASLLVRHPLVDKIAFTGSTSSGERIGAEAGQRFKRVTLELGGKSAAIVLADADLSIFAEGIGFASFMNNGQTCTGQARILAPRSRYDEVVDVLVDWAGRQVVGDPLDPSVTIGPMANERQLARVREYIDIAVADNARLVHGGRRPRGLTRGWFIEPTVFADVANSDRIAREEIFGPVVTVIPYSDEDEAIAMANDSDFGLAGSVWTADEAHGIEIARRVRTGTFGVNYYVNDFDAPFGGVKASGIGRELGPEGFEEFLEYKSIYASSALLTS</sequence>
<dbReference type="InterPro" id="IPR016161">
    <property type="entry name" value="Ald_DH/histidinol_DH"/>
</dbReference>
<gene>
    <name evidence="8" type="ORF">G352_21121</name>
</gene>
<dbReference type="CDD" id="cd07139">
    <property type="entry name" value="ALDH_AldA-Rv0768"/>
    <property type="match status" value="1"/>
</dbReference>
<dbReference type="AlphaFoldDB" id="M2Z919"/>
<dbReference type="PROSITE" id="PS00687">
    <property type="entry name" value="ALDEHYDE_DEHYDR_GLU"/>
    <property type="match status" value="1"/>
</dbReference>
<dbReference type="EC" id="1.2.1.3" evidence="3"/>
<evidence type="ECO:0000256" key="1">
    <source>
        <dbReference type="ARBA" id="ARBA00009986"/>
    </source>
</evidence>
<dbReference type="SUPFAM" id="SSF53720">
    <property type="entry name" value="ALDH-like"/>
    <property type="match status" value="1"/>
</dbReference>
<evidence type="ECO:0000313" key="9">
    <source>
        <dbReference type="Proteomes" id="UP000011731"/>
    </source>
</evidence>
<accession>M2Z919</accession>
<evidence type="ECO:0000256" key="2">
    <source>
        <dbReference type="ARBA" id="ARBA00023002"/>
    </source>
</evidence>
<feature type="domain" description="Aldehyde dehydrogenase" evidence="7">
    <location>
        <begin position="21"/>
        <end position="482"/>
    </location>
</feature>
<dbReference type="InterPro" id="IPR016163">
    <property type="entry name" value="Ald_DH_C"/>
</dbReference>
<evidence type="ECO:0000256" key="5">
    <source>
        <dbReference type="PROSITE-ProRule" id="PRU10007"/>
    </source>
</evidence>
<dbReference type="RefSeq" id="WP_003938287.1">
    <property type="nucleotide sequence ID" value="NZ_AOEX01000075.1"/>
</dbReference>
<dbReference type="PANTHER" id="PTHR42804">
    <property type="entry name" value="ALDEHYDE DEHYDROGENASE"/>
    <property type="match status" value="1"/>
</dbReference>
<comment type="catalytic activity">
    <reaction evidence="4">
        <text>an aldehyde + NAD(+) + H2O = a carboxylate + NADH + 2 H(+)</text>
        <dbReference type="Rhea" id="RHEA:16185"/>
        <dbReference type="ChEBI" id="CHEBI:15377"/>
        <dbReference type="ChEBI" id="CHEBI:15378"/>
        <dbReference type="ChEBI" id="CHEBI:17478"/>
        <dbReference type="ChEBI" id="CHEBI:29067"/>
        <dbReference type="ChEBI" id="CHEBI:57540"/>
        <dbReference type="ChEBI" id="CHEBI:57945"/>
        <dbReference type="EC" id="1.2.1.3"/>
    </reaction>
</comment>
<protein>
    <recommendedName>
        <fullName evidence="3">aldehyde dehydrogenase (NAD(+))</fullName>
        <ecNumber evidence="3">1.2.1.3</ecNumber>
    </recommendedName>
</protein>
<proteinExistence type="inferred from homology"/>
<dbReference type="FunFam" id="3.40.605.10:FF:000007">
    <property type="entry name" value="NAD/NADP-dependent betaine aldehyde dehydrogenase"/>
    <property type="match status" value="1"/>
</dbReference>
<dbReference type="InterPro" id="IPR016162">
    <property type="entry name" value="Ald_DH_N"/>
</dbReference>